<organism evidence="1 2">
    <name type="scientific">Halobellus litoreus</name>
    <dbReference type="NCBI Taxonomy" id="755310"/>
    <lineage>
        <taxon>Archaea</taxon>
        <taxon>Methanobacteriati</taxon>
        <taxon>Methanobacteriota</taxon>
        <taxon>Stenosarchaea group</taxon>
        <taxon>Halobacteria</taxon>
        <taxon>Halobacteriales</taxon>
        <taxon>Haloferacaceae</taxon>
        <taxon>Halobellus</taxon>
    </lineage>
</organism>
<dbReference type="Proteomes" id="UP001597092">
    <property type="component" value="Unassembled WGS sequence"/>
</dbReference>
<dbReference type="RefSeq" id="WP_256305384.1">
    <property type="nucleotide sequence ID" value="NZ_JANHAW010000001.1"/>
</dbReference>
<dbReference type="AlphaFoldDB" id="A0ABD6DVP6"/>
<protein>
    <submittedName>
        <fullName evidence="1">Uncharacterized protein</fullName>
    </submittedName>
</protein>
<reference evidence="1 2" key="1">
    <citation type="journal article" date="2019" name="Int. J. Syst. Evol. Microbiol.">
        <title>The Global Catalogue of Microorganisms (GCM) 10K type strain sequencing project: providing services to taxonomists for standard genome sequencing and annotation.</title>
        <authorList>
            <consortium name="The Broad Institute Genomics Platform"/>
            <consortium name="The Broad Institute Genome Sequencing Center for Infectious Disease"/>
            <person name="Wu L."/>
            <person name="Ma J."/>
        </authorList>
    </citation>
    <scope>NUCLEOTIDE SEQUENCE [LARGE SCALE GENOMIC DNA]</scope>
    <source>
        <strain evidence="1 2">CGMCC 1.10387</strain>
    </source>
</reference>
<sequence>MEVTPERARKSLKGQLHECEDRIAIYRDLLADAPDIKTKWAIKDAIEAMREHRVTIEQALDDHSH</sequence>
<keyword evidence="2" id="KW-1185">Reference proteome</keyword>
<name>A0ABD6DVP6_9EURY</name>
<accession>A0ABD6DVP6</accession>
<evidence type="ECO:0000313" key="2">
    <source>
        <dbReference type="Proteomes" id="UP001597092"/>
    </source>
</evidence>
<dbReference type="EMBL" id="JBHUDP010000004">
    <property type="protein sequence ID" value="MFD1686358.1"/>
    <property type="molecule type" value="Genomic_DNA"/>
</dbReference>
<gene>
    <name evidence="1" type="ORF">ACFSAS_12115</name>
</gene>
<proteinExistence type="predicted"/>
<evidence type="ECO:0000313" key="1">
    <source>
        <dbReference type="EMBL" id="MFD1686358.1"/>
    </source>
</evidence>
<comment type="caution">
    <text evidence="1">The sequence shown here is derived from an EMBL/GenBank/DDBJ whole genome shotgun (WGS) entry which is preliminary data.</text>
</comment>